<accession>A0ABV8UWB6</accession>
<reference evidence="3" key="1">
    <citation type="journal article" date="2019" name="Int. J. Syst. Evol. Microbiol.">
        <title>The Global Catalogue of Microorganisms (GCM) 10K type strain sequencing project: providing services to taxonomists for standard genome sequencing and annotation.</title>
        <authorList>
            <consortium name="The Broad Institute Genomics Platform"/>
            <consortium name="The Broad Institute Genome Sequencing Center for Infectious Disease"/>
            <person name="Wu L."/>
            <person name="Ma J."/>
        </authorList>
    </citation>
    <scope>NUCLEOTIDE SEQUENCE [LARGE SCALE GENOMIC DNA]</scope>
    <source>
        <strain evidence="3">CCUG 50353</strain>
    </source>
</reference>
<dbReference type="SUPFAM" id="SSF46955">
    <property type="entry name" value="Putative DNA-binding domain"/>
    <property type="match status" value="1"/>
</dbReference>
<evidence type="ECO:0000313" key="3">
    <source>
        <dbReference type="Proteomes" id="UP001595733"/>
    </source>
</evidence>
<dbReference type="NCBIfam" id="TIGR01764">
    <property type="entry name" value="excise"/>
    <property type="match status" value="1"/>
</dbReference>
<dbReference type="InterPro" id="IPR041657">
    <property type="entry name" value="HTH_17"/>
</dbReference>
<dbReference type="InterPro" id="IPR010093">
    <property type="entry name" value="SinI_DNA-bd"/>
</dbReference>
<comment type="caution">
    <text evidence="2">The sequence shown here is derived from an EMBL/GenBank/DDBJ whole genome shotgun (WGS) entry which is preliminary data.</text>
</comment>
<evidence type="ECO:0000313" key="2">
    <source>
        <dbReference type="EMBL" id="MFC4355344.1"/>
    </source>
</evidence>
<dbReference type="EMBL" id="JBHSEF010000023">
    <property type="protein sequence ID" value="MFC4355344.1"/>
    <property type="molecule type" value="Genomic_DNA"/>
</dbReference>
<keyword evidence="3" id="KW-1185">Reference proteome</keyword>
<name>A0ABV8UWB6_9BACL</name>
<dbReference type="RefSeq" id="WP_378141817.1">
    <property type="nucleotide sequence ID" value="NZ_JBHSEF010000023.1"/>
</dbReference>
<gene>
    <name evidence="2" type="ORF">ACFO0S_09820</name>
</gene>
<protein>
    <submittedName>
        <fullName evidence="2">Helix-turn-helix domain-containing protein</fullName>
    </submittedName>
</protein>
<dbReference type="InterPro" id="IPR009061">
    <property type="entry name" value="DNA-bd_dom_put_sf"/>
</dbReference>
<dbReference type="Proteomes" id="UP001595733">
    <property type="component" value="Unassembled WGS sequence"/>
</dbReference>
<sequence>MVISLEKYFSCEEVAERYGVKVITVWSWIREKKLKAIKTGKMYSIRPQDLEEFEESRRTK</sequence>
<feature type="domain" description="Helix-turn-helix" evidence="1">
    <location>
        <begin position="8"/>
        <end position="58"/>
    </location>
</feature>
<organism evidence="2 3">
    <name type="scientific">Chryseomicrobium palamuruense</name>
    <dbReference type="NCBI Taxonomy" id="682973"/>
    <lineage>
        <taxon>Bacteria</taxon>
        <taxon>Bacillati</taxon>
        <taxon>Bacillota</taxon>
        <taxon>Bacilli</taxon>
        <taxon>Bacillales</taxon>
        <taxon>Caryophanaceae</taxon>
        <taxon>Chryseomicrobium</taxon>
    </lineage>
</organism>
<proteinExistence type="predicted"/>
<evidence type="ECO:0000259" key="1">
    <source>
        <dbReference type="Pfam" id="PF12728"/>
    </source>
</evidence>
<dbReference type="Pfam" id="PF12728">
    <property type="entry name" value="HTH_17"/>
    <property type="match status" value="1"/>
</dbReference>